<comment type="similarity">
    <text evidence="1">Belongs to the ABC transporter superfamily.</text>
</comment>
<evidence type="ECO:0000313" key="7">
    <source>
        <dbReference type="EMBL" id="ACV09893.1"/>
    </source>
</evidence>
<proteinExistence type="inferred from homology"/>
<dbReference type="InterPro" id="IPR017871">
    <property type="entry name" value="ABC_transporter-like_CS"/>
</dbReference>
<keyword evidence="2" id="KW-0813">Transport</keyword>
<feature type="domain" description="ABC transporter" evidence="6">
    <location>
        <begin position="2"/>
        <end position="237"/>
    </location>
</feature>
<dbReference type="SMART" id="SM00382">
    <property type="entry name" value="AAA"/>
    <property type="match status" value="1"/>
</dbReference>
<evidence type="ECO:0000259" key="6">
    <source>
        <dbReference type="PROSITE" id="PS50893"/>
    </source>
</evidence>
<keyword evidence="3" id="KW-0547">Nucleotide-binding</keyword>
<dbReference type="PROSITE" id="PS50893">
    <property type="entry name" value="ABC_TRANSPORTER_2"/>
    <property type="match status" value="1"/>
</dbReference>
<dbReference type="GO" id="GO:0016887">
    <property type="term" value="F:ATP hydrolysis activity"/>
    <property type="evidence" value="ECO:0007669"/>
    <property type="project" value="InterPro"/>
</dbReference>
<gene>
    <name evidence="7" type="ordered locus">Jden_2258</name>
</gene>
<evidence type="ECO:0000256" key="1">
    <source>
        <dbReference type="ARBA" id="ARBA00005417"/>
    </source>
</evidence>
<keyword evidence="4" id="KW-0067">ATP-binding</keyword>
<dbReference type="Proteomes" id="UP000000628">
    <property type="component" value="Chromosome"/>
</dbReference>
<evidence type="ECO:0000256" key="5">
    <source>
        <dbReference type="ARBA" id="ARBA00066388"/>
    </source>
</evidence>
<dbReference type="KEGG" id="jde:Jden_2258"/>
<dbReference type="AlphaFoldDB" id="C7R205"/>
<dbReference type="GO" id="GO:0005524">
    <property type="term" value="F:ATP binding"/>
    <property type="evidence" value="ECO:0007669"/>
    <property type="project" value="UniProtKB-KW"/>
</dbReference>
<name>C7R205_JONDD</name>
<evidence type="ECO:0000256" key="2">
    <source>
        <dbReference type="ARBA" id="ARBA00022448"/>
    </source>
</evidence>
<dbReference type="STRING" id="471856.Jden_2258"/>
<dbReference type="HOGENOM" id="CLU_000604_1_22_11"/>
<dbReference type="RefSeq" id="WP_015772521.1">
    <property type="nucleotide sequence ID" value="NC_013174.1"/>
</dbReference>
<dbReference type="PANTHER" id="PTHR43117:SF4">
    <property type="entry name" value="OSMOPROTECTANT IMPORT ATP-BINDING PROTEIN OSMV"/>
    <property type="match status" value="1"/>
</dbReference>
<evidence type="ECO:0000313" key="8">
    <source>
        <dbReference type="Proteomes" id="UP000000628"/>
    </source>
</evidence>
<dbReference type="OrthoDB" id="9802264at2"/>
<dbReference type="SUPFAM" id="SSF52540">
    <property type="entry name" value="P-loop containing nucleoside triphosphate hydrolases"/>
    <property type="match status" value="1"/>
</dbReference>
<dbReference type="InterPro" id="IPR003593">
    <property type="entry name" value="AAA+_ATPase"/>
</dbReference>
<protein>
    <recommendedName>
        <fullName evidence="5">ABC-type quaternary amine transporter</fullName>
        <ecNumber evidence="5">7.6.2.9</ecNumber>
    </recommendedName>
</protein>
<dbReference type="EC" id="7.6.2.9" evidence="5"/>
<dbReference type="PROSITE" id="PS00211">
    <property type="entry name" value="ABC_TRANSPORTER_1"/>
    <property type="match status" value="1"/>
</dbReference>
<organism evidence="7 8">
    <name type="scientific">Jonesia denitrificans (strain ATCC 14870 / DSM 20603 / BCRC 15368 / CIP 55.134 / JCM 11481 / NBRC 15587 / NCTC 10816 / Prevot 55134)</name>
    <name type="common">Listeria denitrificans</name>
    <dbReference type="NCBI Taxonomy" id="471856"/>
    <lineage>
        <taxon>Bacteria</taxon>
        <taxon>Bacillati</taxon>
        <taxon>Actinomycetota</taxon>
        <taxon>Actinomycetes</taxon>
        <taxon>Micrococcales</taxon>
        <taxon>Jonesiaceae</taxon>
        <taxon>Jonesia</taxon>
    </lineage>
</organism>
<dbReference type="PANTHER" id="PTHR43117">
    <property type="entry name" value="OSMOPROTECTANT IMPORT ATP-BINDING PROTEIN OSMV"/>
    <property type="match status" value="1"/>
</dbReference>
<dbReference type="GO" id="GO:0015418">
    <property type="term" value="F:ABC-type quaternary ammonium compound transporting activity"/>
    <property type="evidence" value="ECO:0007669"/>
    <property type="project" value="UniProtKB-EC"/>
</dbReference>
<dbReference type="Gene3D" id="3.40.50.300">
    <property type="entry name" value="P-loop containing nucleotide triphosphate hydrolases"/>
    <property type="match status" value="1"/>
</dbReference>
<dbReference type="EMBL" id="CP001706">
    <property type="protein sequence ID" value="ACV09893.1"/>
    <property type="molecule type" value="Genomic_DNA"/>
</dbReference>
<reference evidence="7 8" key="1">
    <citation type="journal article" date="2009" name="Stand. Genomic Sci.">
        <title>Complete genome sequence of Jonesia denitrificans type strain (Prevot 55134).</title>
        <authorList>
            <person name="Pukall R."/>
            <person name="Gehrich-Schroter G."/>
            <person name="Lapidus A."/>
            <person name="Nolan M."/>
            <person name="Glavina Del Rio T."/>
            <person name="Lucas S."/>
            <person name="Chen F."/>
            <person name="Tice H."/>
            <person name="Pitluck S."/>
            <person name="Cheng J.F."/>
            <person name="Copeland A."/>
            <person name="Saunders E."/>
            <person name="Brettin T."/>
            <person name="Detter J.C."/>
            <person name="Bruce D."/>
            <person name="Goodwin L."/>
            <person name="Pati A."/>
            <person name="Ivanova N."/>
            <person name="Mavromatis K."/>
            <person name="Ovchinnikova G."/>
            <person name="Chen A."/>
            <person name="Palaniappan K."/>
            <person name="Land M."/>
            <person name="Hauser L."/>
            <person name="Chang Y.J."/>
            <person name="Jeffries C.D."/>
            <person name="Chain P."/>
            <person name="Goker M."/>
            <person name="Bristow J."/>
            <person name="Eisen J.A."/>
            <person name="Markowitz V."/>
            <person name="Hugenholtz P."/>
            <person name="Kyrpides N.C."/>
            <person name="Klenk H.P."/>
            <person name="Han C."/>
        </authorList>
    </citation>
    <scope>NUCLEOTIDE SEQUENCE [LARGE SCALE GENOMIC DNA]</scope>
    <source>
        <strain evidence="8">ATCC 14870 / DSM 20603 / BCRC 15368 / CIP 55.134 / JCM 11481 / NBRC 15587 / NCTC 10816 / Prevot 55134</strain>
    </source>
</reference>
<dbReference type="eggNOG" id="COG1125">
    <property type="taxonomic scope" value="Bacteria"/>
</dbReference>
<dbReference type="FunFam" id="3.40.50.300:FF:000425">
    <property type="entry name" value="Probable ABC transporter, ATP-binding subunit"/>
    <property type="match status" value="1"/>
</dbReference>
<dbReference type="Pfam" id="PF00005">
    <property type="entry name" value="ABC_tran"/>
    <property type="match status" value="1"/>
</dbReference>
<keyword evidence="8" id="KW-1185">Reference proteome</keyword>
<dbReference type="InterPro" id="IPR027417">
    <property type="entry name" value="P-loop_NTPase"/>
</dbReference>
<dbReference type="InterPro" id="IPR003439">
    <property type="entry name" value="ABC_transporter-like_ATP-bd"/>
</dbReference>
<accession>C7R205</accession>
<evidence type="ECO:0000256" key="3">
    <source>
        <dbReference type="ARBA" id="ARBA00022741"/>
    </source>
</evidence>
<evidence type="ECO:0000256" key="4">
    <source>
        <dbReference type="ARBA" id="ARBA00022840"/>
    </source>
</evidence>
<sequence length="270" mass="29028">MITFTDVTKRYPGGTFAAHNVTFTVPAGSTTALVGPSGAGKTTLLRMVNRMVDPDSGTITVNGRNIHDSDPVRLRRSIGYVLQEGGLLPHRNVLDNVALVAKLGGASTKESKERALHHLGLVGIEGAMVRRYPHQLSGGQQQRVGVARALVGGADVLLMDEPFGAVDPMIRRDLQSETRRLQRDLGKTVLLVTHDIDEAFVLADQIIVLRQGGVVAQQGSPAELLGQPADDFVADLVGLTSGQRDLHVVEEHGVRLVRDSHGRFLGRVHA</sequence>